<dbReference type="AlphaFoldDB" id="A0AAD6T0L1"/>
<feature type="compositionally biased region" description="Basic and acidic residues" evidence="1">
    <location>
        <begin position="1"/>
        <end position="11"/>
    </location>
</feature>
<feature type="compositionally biased region" description="Low complexity" evidence="1">
    <location>
        <begin position="53"/>
        <end position="62"/>
    </location>
</feature>
<evidence type="ECO:0000256" key="1">
    <source>
        <dbReference type="SAM" id="MobiDB-lite"/>
    </source>
</evidence>
<proteinExistence type="predicted"/>
<sequence length="253" mass="28435">MPHRRVAGERRRPARRPPPMVNSAAVHRRQAPPHGAGRGAELPWPWSLRRRTAATTTNSPSTAPTPTPAPARRRYCIPIPPPRPVPPERVRFPRGDRLTRASRLPEHEYEYVGPSESKSEWESRHEQQSDPRTKEEAHLFLEVDARQPISQHEYVGVEVETRDTSCGRARARQTAEGAVRMTRAVVVGIDQRAYASKVSRAAAAAIEFRSYPPRPVQSSPSEDSFPEVTDARLPISRARARIRRPVGRARAAE</sequence>
<feature type="compositionally biased region" description="Basic and acidic residues" evidence="1">
    <location>
        <begin position="117"/>
        <end position="134"/>
    </location>
</feature>
<evidence type="ECO:0000313" key="2">
    <source>
        <dbReference type="EMBL" id="KAJ7036932.1"/>
    </source>
</evidence>
<keyword evidence="3" id="KW-1185">Reference proteome</keyword>
<feature type="region of interest" description="Disordered" evidence="1">
    <location>
        <begin position="210"/>
        <end position="232"/>
    </location>
</feature>
<feature type="region of interest" description="Disordered" evidence="1">
    <location>
        <begin position="1"/>
        <end position="134"/>
    </location>
</feature>
<feature type="compositionally biased region" description="Basic and acidic residues" evidence="1">
    <location>
        <begin position="86"/>
        <end position="110"/>
    </location>
</feature>
<organism evidence="2 3">
    <name type="scientific">Mycena alexandri</name>
    <dbReference type="NCBI Taxonomy" id="1745969"/>
    <lineage>
        <taxon>Eukaryota</taxon>
        <taxon>Fungi</taxon>
        <taxon>Dikarya</taxon>
        <taxon>Basidiomycota</taxon>
        <taxon>Agaricomycotina</taxon>
        <taxon>Agaricomycetes</taxon>
        <taxon>Agaricomycetidae</taxon>
        <taxon>Agaricales</taxon>
        <taxon>Marasmiineae</taxon>
        <taxon>Mycenaceae</taxon>
        <taxon>Mycena</taxon>
    </lineage>
</organism>
<evidence type="ECO:0000313" key="3">
    <source>
        <dbReference type="Proteomes" id="UP001218188"/>
    </source>
</evidence>
<gene>
    <name evidence="2" type="ORF">C8F04DRAFT_1180954</name>
</gene>
<accession>A0AAD6T0L1</accession>
<dbReference type="Proteomes" id="UP001218188">
    <property type="component" value="Unassembled WGS sequence"/>
</dbReference>
<dbReference type="EMBL" id="JARJCM010000040">
    <property type="protein sequence ID" value="KAJ7036932.1"/>
    <property type="molecule type" value="Genomic_DNA"/>
</dbReference>
<reference evidence="2" key="1">
    <citation type="submission" date="2023-03" db="EMBL/GenBank/DDBJ databases">
        <title>Massive genome expansion in bonnet fungi (Mycena s.s.) driven by repeated elements and novel gene families across ecological guilds.</title>
        <authorList>
            <consortium name="Lawrence Berkeley National Laboratory"/>
            <person name="Harder C.B."/>
            <person name="Miyauchi S."/>
            <person name="Viragh M."/>
            <person name="Kuo A."/>
            <person name="Thoen E."/>
            <person name="Andreopoulos B."/>
            <person name="Lu D."/>
            <person name="Skrede I."/>
            <person name="Drula E."/>
            <person name="Henrissat B."/>
            <person name="Morin E."/>
            <person name="Kohler A."/>
            <person name="Barry K."/>
            <person name="LaButti K."/>
            <person name="Morin E."/>
            <person name="Salamov A."/>
            <person name="Lipzen A."/>
            <person name="Mereny Z."/>
            <person name="Hegedus B."/>
            <person name="Baldrian P."/>
            <person name="Stursova M."/>
            <person name="Weitz H."/>
            <person name="Taylor A."/>
            <person name="Grigoriev I.V."/>
            <person name="Nagy L.G."/>
            <person name="Martin F."/>
            <person name="Kauserud H."/>
        </authorList>
    </citation>
    <scope>NUCLEOTIDE SEQUENCE</scope>
    <source>
        <strain evidence="2">CBHHK200</strain>
    </source>
</reference>
<protein>
    <submittedName>
        <fullName evidence="2">Uncharacterized protein</fullName>
    </submittedName>
</protein>
<comment type="caution">
    <text evidence="2">The sequence shown here is derived from an EMBL/GenBank/DDBJ whole genome shotgun (WGS) entry which is preliminary data.</text>
</comment>
<name>A0AAD6T0L1_9AGAR</name>